<dbReference type="EMBL" id="MF344568">
    <property type="protein sequence ID" value="AVE20501.1"/>
    <property type="molecule type" value="Genomic_DNA"/>
</dbReference>
<name>A0A2L1KDV1_PSEAI</name>
<dbReference type="AlphaFoldDB" id="A0A2L1KDV1"/>
<accession>A0A2L1KDV1</accession>
<sequence>MLALKLALQKTGVLANHMEGKSGLGSLSSSVLVQHAPG</sequence>
<evidence type="ECO:0000313" key="1">
    <source>
        <dbReference type="EMBL" id="AVE20501.1"/>
    </source>
</evidence>
<reference evidence="1" key="1">
    <citation type="submission" date="2017-06" db="EMBL/GenBank/DDBJ databases">
        <title>Complete sequence of p727-IMP from clinical Pseudomonas aeruginosa.</title>
        <authorList>
            <person name="Yuan M."/>
            <person name="Feng J.2nd."/>
            <person name="Zhan Z.3rd."/>
            <person name="Jiang X.4th."/>
            <person name="Zhang D.5th."/>
            <person name="Chen X.6th."/>
            <person name="Zhao X."/>
            <person name="Che J."/>
            <person name="Lu J."/>
            <person name="Xu J."/>
            <person name="Li J."/>
            <person name="Zhou D."/>
        </authorList>
    </citation>
    <scope>NUCLEOTIDE SEQUENCE</scope>
    <source>
        <plasmid evidence="1">p727-IMP</plasmid>
    </source>
</reference>
<geneLocation type="plasmid" evidence="1">
    <name>p727-IMP</name>
</geneLocation>
<proteinExistence type="predicted"/>
<keyword evidence="1" id="KW-0614">Plasmid</keyword>
<protein>
    <submittedName>
        <fullName evidence="1">Uncharacterized protein</fullName>
    </submittedName>
</protein>
<organism evidence="1">
    <name type="scientific">Pseudomonas aeruginosa</name>
    <dbReference type="NCBI Taxonomy" id="287"/>
    <lineage>
        <taxon>Bacteria</taxon>
        <taxon>Pseudomonadati</taxon>
        <taxon>Pseudomonadota</taxon>
        <taxon>Gammaproteobacteria</taxon>
        <taxon>Pseudomonadales</taxon>
        <taxon>Pseudomonadaceae</taxon>
        <taxon>Pseudomonas</taxon>
    </lineage>
</organism>